<keyword evidence="1" id="KW-0489">Methyltransferase</keyword>
<evidence type="ECO:0000256" key="1">
    <source>
        <dbReference type="ARBA" id="ARBA00022603"/>
    </source>
</evidence>
<gene>
    <name evidence="10" type="ORF">PDIGIT_LOCUS8797</name>
</gene>
<dbReference type="PROSITE" id="PS50280">
    <property type="entry name" value="SET"/>
    <property type="match status" value="1"/>
</dbReference>
<dbReference type="OrthoDB" id="6141102at2759"/>
<evidence type="ECO:0000256" key="4">
    <source>
        <dbReference type="ARBA" id="ARBA00023015"/>
    </source>
</evidence>
<protein>
    <recommendedName>
        <fullName evidence="12">SET domain-containing protein</fullName>
    </recommendedName>
</protein>
<dbReference type="SMART" id="SM01114">
    <property type="entry name" value="CXC"/>
    <property type="match status" value="1"/>
</dbReference>
<dbReference type="GO" id="GO:0031507">
    <property type="term" value="P:heterochromatin formation"/>
    <property type="evidence" value="ECO:0007669"/>
    <property type="project" value="TreeGrafter"/>
</dbReference>
<organism evidence="10 11">
    <name type="scientific">Periconia digitata</name>
    <dbReference type="NCBI Taxonomy" id="1303443"/>
    <lineage>
        <taxon>Eukaryota</taxon>
        <taxon>Fungi</taxon>
        <taxon>Dikarya</taxon>
        <taxon>Ascomycota</taxon>
        <taxon>Pezizomycotina</taxon>
        <taxon>Dothideomycetes</taxon>
        <taxon>Pleosporomycetidae</taxon>
        <taxon>Pleosporales</taxon>
        <taxon>Massarineae</taxon>
        <taxon>Periconiaceae</taxon>
        <taxon>Periconia</taxon>
    </lineage>
</organism>
<dbReference type="PANTHER" id="PTHR45747">
    <property type="entry name" value="HISTONE-LYSINE N-METHYLTRANSFERASE E(Z)"/>
    <property type="match status" value="1"/>
</dbReference>
<dbReference type="GO" id="GO:0003682">
    <property type="term" value="F:chromatin binding"/>
    <property type="evidence" value="ECO:0007669"/>
    <property type="project" value="TreeGrafter"/>
</dbReference>
<evidence type="ECO:0000256" key="3">
    <source>
        <dbReference type="ARBA" id="ARBA00022691"/>
    </source>
</evidence>
<feature type="compositionally biased region" description="Polar residues" evidence="7">
    <location>
        <begin position="222"/>
        <end position="235"/>
    </location>
</feature>
<dbReference type="Gene3D" id="2.170.270.10">
    <property type="entry name" value="SET domain"/>
    <property type="match status" value="1"/>
</dbReference>
<dbReference type="Proteomes" id="UP001152607">
    <property type="component" value="Unassembled WGS sequence"/>
</dbReference>
<feature type="region of interest" description="Disordered" evidence="7">
    <location>
        <begin position="1"/>
        <end position="26"/>
    </location>
</feature>
<evidence type="ECO:0008006" key="12">
    <source>
        <dbReference type="Google" id="ProtNLM"/>
    </source>
</evidence>
<sequence>MARSDQYQEVVDLTGDSDDATSPRQSLDRTIVSMGRFRQSAVDTNKFIDLTVEDGLNINVAPAYRRNDARDPLPLGFAAINSRTPKLSGRASQLHPNDDAMSAPRSFPIRQPRKSGPSTNSQQPGNGSDLPRESFSASASSDNARSGSRGYAIGSSRVSRMSMDSEPTNSQSHLPNPGVNSRHSVDSRTTRTDFTTTSNDTQADSWYSSRKTQSFFDDESSGSRTPVTNPGPRSQRTADIETNRTGSKIPADSTEAGSSEPRRKNNWRWGVPMSQLKTPTRNPTNGPKPREGHGKSRSSIVSIQSPVSSGNLAIKSAAKPTTSIGVRVVRATRPGSKGTTNPAAIIPTVPLAQVPSIPSTALSPSRSSPNPAAIIPTLEQIHPGRSTAPSPTRPSPSQEPVKRAPTPIDSCDIALATAKVDSALKNHLRTVYESHAYLVKASLRRNRQALEREIRENNSNRRAGRSNTPDPQKFVQTSSPFKNMIPVHAPFTKTGEDGHESSRHYLQDLFNNPRSKTGSKSRITTRLTGFKSTAVLIPLFREYVPLKNNILAHNQTKLFNWPYFPDEDERLPMKAELMDRYRVKNLRPSWDDSLIDVHRFYGPSIEAFLKEIGIEWQDVMSFLLAPYEEIKRINNQNEHSRGEYEKKISKRQSHWEANLQINQEKWEDLMESLPPLSTHKLRLAALACDAYLEQSSFKLWHLARRSEFVKSSIIQRLRGNISTAETEFRYRNYACRICHMHNCPYHGAFEETPEAFDDTIVPQDAHSTSRTGSVLGGSDNEDVGSSNDNITSNAKPTSDSESEWESDSDIEVVTNYRRHVNTHGDLRYTRPNNKYQGFTAIPPPGEFKATWWKNKTVAGEWAKRTPFFPCEHEGPCDQAQCRCYRHGITCEKTCSCADSCKRRFPGCSCAQSANAKQNPCRTPKCPCFSLGRECDADLCADCGVAEILDPANRYSEGFAKACGNAAIQRGVPLKTYIGHSEVHGFGLYAGEDIHKDDFIGEYVGEVISNSEGERRGVIYTHQQAMYLFRLNSEQDIDSTHFSNKTRFINNANLDYTNCSSSDKLCNGVQRIGIYASVNIKAGTELFFHYGYSEQEMKNFKQPARRKNKNNISTDDRPQSPLPTATVSMNGAVRSARTDNHISVRRSRTHEIPDSDNDDEEGEQSSHRTQSNAHDDSEENSGARSAAQTRAQSMAPGGRSANRRVTRNRRLVGVTGESRRSTWRGNPGGARAGVSKRKRHGDGIEDED</sequence>
<keyword evidence="4" id="KW-0805">Transcription regulation</keyword>
<name>A0A9W4UIP4_9PLEO</name>
<evidence type="ECO:0000259" key="9">
    <source>
        <dbReference type="PROSITE" id="PS51633"/>
    </source>
</evidence>
<dbReference type="SMART" id="SM00317">
    <property type="entry name" value="SET"/>
    <property type="match status" value="1"/>
</dbReference>
<dbReference type="PANTHER" id="PTHR45747:SF4">
    <property type="entry name" value="HISTONE-LYSINE N-METHYLTRANSFERASE E(Z)"/>
    <property type="match status" value="1"/>
</dbReference>
<feature type="compositionally biased region" description="Polar residues" evidence="7">
    <location>
        <begin position="84"/>
        <end position="95"/>
    </location>
</feature>
<feature type="region of interest" description="Disordered" evidence="7">
    <location>
        <begin position="453"/>
        <end position="477"/>
    </location>
</feature>
<dbReference type="InterPro" id="IPR046341">
    <property type="entry name" value="SET_dom_sf"/>
</dbReference>
<feature type="compositionally biased region" description="Polar residues" evidence="7">
    <location>
        <begin position="275"/>
        <end position="285"/>
    </location>
</feature>
<dbReference type="EMBL" id="CAOQHR010000006">
    <property type="protein sequence ID" value="CAI6335712.1"/>
    <property type="molecule type" value="Genomic_DNA"/>
</dbReference>
<feature type="region of interest" description="Disordered" evidence="7">
    <location>
        <begin position="1097"/>
        <end position="1247"/>
    </location>
</feature>
<dbReference type="SUPFAM" id="SSF82199">
    <property type="entry name" value="SET domain"/>
    <property type="match status" value="1"/>
</dbReference>
<feature type="region of interest" description="Disordered" evidence="7">
    <location>
        <begin position="84"/>
        <end position="306"/>
    </location>
</feature>
<dbReference type="Pfam" id="PF18264">
    <property type="entry name" value="preSET_CXC"/>
    <property type="match status" value="1"/>
</dbReference>
<evidence type="ECO:0000313" key="11">
    <source>
        <dbReference type="Proteomes" id="UP001152607"/>
    </source>
</evidence>
<feature type="region of interest" description="Disordered" evidence="7">
    <location>
        <begin position="764"/>
        <end position="808"/>
    </location>
</feature>
<feature type="compositionally biased region" description="Polar residues" evidence="7">
    <location>
        <begin position="116"/>
        <end position="126"/>
    </location>
</feature>
<keyword evidence="11" id="KW-1185">Reference proteome</keyword>
<dbReference type="AlphaFoldDB" id="A0A9W4UIP4"/>
<evidence type="ECO:0000259" key="8">
    <source>
        <dbReference type="PROSITE" id="PS50280"/>
    </source>
</evidence>
<feature type="domain" description="CXC" evidence="9">
    <location>
        <begin position="846"/>
        <end position="959"/>
    </location>
</feature>
<dbReference type="GO" id="GO:0140951">
    <property type="term" value="F:histone H3K27 trimethyltransferase activity"/>
    <property type="evidence" value="ECO:0007669"/>
    <property type="project" value="UniProtKB-EC"/>
</dbReference>
<feature type="compositionally biased region" description="Acidic residues" evidence="7">
    <location>
        <begin position="1153"/>
        <end position="1162"/>
    </location>
</feature>
<evidence type="ECO:0000256" key="5">
    <source>
        <dbReference type="ARBA" id="ARBA00023163"/>
    </source>
</evidence>
<dbReference type="GO" id="GO:0005634">
    <property type="term" value="C:nucleus"/>
    <property type="evidence" value="ECO:0007669"/>
    <property type="project" value="TreeGrafter"/>
</dbReference>
<feature type="compositionally biased region" description="Polar residues" evidence="7">
    <location>
        <begin position="465"/>
        <end position="477"/>
    </location>
</feature>
<dbReference type="InterPro" id="IPR001214">
    <property type="entry name" value="SET_dom"/>
</dbReference>
<dbReference type="InterPro" id="IPR041355">
    <property type="entry name" value="Pre-SET_CXC"/>
</dbReference>
<proteinExistence type="predicted"/>
<keyword evidence="5" id="KW-0804">Transcription</keyword>
<dbReference type="InterPro" id="IPR026489">
    <property type="entry name" value="CXC_dom"/>
</dbReference>
<feature type="compositionally biased region" description="Basic residues" evidence="7">
    <location>
        <begin position="1200"/>
        <end position="1209"/>
    </location>
</feature>
<feature type="compositionally biased region" description="Low complexity" evidence="7">
    <location>
        <begin position="192"/>
        <end position="201"/>
    </location>
</feature>
<keyword evidence="3" id="KW-0949">S-adenosyl-L-methionine</keyword>
<dbReference type="PROSITE" id="PS51633">
    <property type="entry name" value="CXC"/>
    <property type="match status" value="1"/>
</dbReference>
<dbReference type="Pfam" id="PF00856">
    <property type="entry name" value="SET"/>
    <property type="match status" value="1"/>
</dbReference>
<keyword evidence="2" id="KW-0808">Transferase</keyword>
<dbReference type="InterPro" id="IPR033467">
    <property type="entry name" value="Tesmin/TSO1-like_CXC"/>
</dbReference>
<feature type="compositionally biased region" description="Polar residues" evidence="7">
    <location>
        <begin position="165"/>
        <end position="182"/>
    </location>
</feature>
<evidence type="ECO:0000256" key="2">
    <source>
        <dbReference type="ARBA" id="ARBA00022679"/>
    </source>
</evidence>
<evidence type="ECO:0000256" key="6">
    <source>
        <dbReference type="ARBA" id="ARBA00048568"/>
    </source>
</evidence>
<feature type="compositionally biased region" description="Polar residues" evidence="7">
    <location>
        <begin position="135"/>
        <end position="146"/>
    </location>
</feature>
<feature type="region of interest" description="Disordered" evidence="7">
    <location>
        <begin position="382"/>
        <end position="407"/>
    </location>
</feature>
<reference evidence="10" key="1">
    <citation type="submission" date="2023-01" db="EMBL/GenBank/DDBJ databases">
        <authorList>
            <person name="Van Ghelder C."/>
            <person name="Rancurel C."/>
        </authorList>
    </citation>
    <scope>NUCLEOTIDE SEQUENCE</scope>
    <source>
        <strain evidence="10">CNCM I-4278</strain>
    </source>
</reference>
<feature type="compositionally biased region" description="Polar residues" evidence="7">
    <location>
        <begin position="202"/>
        <end position="215"/>
    </location>
</feature>
<comment type="caution">
    <text evidence="10">The sequence shown here is derived from an EMBL/GenBank/DDBJ whole genome shotgun (WGS) entry which is preliminary data.</text>
</comment>
<comment type="catalytic activity">
    <reaction evidence="6">
        <text>L-lysyl(27)-[histone H3] + 3 S-adenosyl-L-methionine = N(6),N(6),N(6)-trimethyl-L-lysyl(27)-[histone H3] + 3 S-adenosyl-L-homocysteine + 3 H(+)</text>
        <dbReference type="Rhea" id="RHEA:60292"/>
        <dbReference type="Rhea" id="RHEA-COMP:15535"/>
        <dbReference type="Rhea" id="RHEA-COMP:15548"/>
        <dbReference type="ChEBI" id="CHEBI:15378"/>
        <dbReference type="ChEBI" id="CHEBI:29969"/>
        <dbReference type="ChEBI" id="CHEBI:57856"/>
        <dbReference type="ChEBI" id="CHEBI:59789"/>
        <dbReference type="ChEBI" id="CHEBI:61961"/>
        <dbReference type="EC" id="2.1.1.356"/>
    </reaction>
</comment>
<dbReference type="InterPro" id="IPR045318">
    <property type="entry name" value="EZH1/2-like"/>
</dbReference>
<accession>A0A9W4UIP4</accession>
<feature type="compositionally biased region" description="Low complexity" evidence="7">
    <location>
        <begin position="297"/>
        <end position="306"/>
    </location>
</feature>
<feature type="compositionally biased region" description="Polar residues" evidence="7">
    <location>
        <begin position="783"/>
        <end position="797"/>
    </location>
</feature>
<feature type="compositionally biased region" description="Polar residues" evidence="7">
    <location>
        <begin position="1179"/>
        <end position="1191"/>
    </location>
</feature>
<evidence type="ECO:0000313" key="10">
    <source>
        <dbReference type="EMBL" id="CAI6335712.1"/>
    </source>
</evidence>
<feature type="domain" description="SET" evidence="8">
    <location>
        <begin position="973"/>
        <end position="1090"/>
    </location>
</feature>
<evidence type="ECO:0000256" key="7">
    <source>
        <dbReference type="SAM" id="MobiDB-lite"/>
    </source>
</evidence>
<dbReference type="GO" id="GO:0032259">
    <property type="term" value="P:methylation"/>
    <property type="evidence" value="ECO:0007669"/>
    <property type="project" value="UniProtKB-KW"/>
</dbReference>